<evidence type="ECO:0000313" key="14">
    <source>
        <dbReference type="EMBL" id="KAH9837730.1"/>
    </source>
</evidence>
<keyword evidence="12" id="KW-0732">Signal</keyword>
<keyword evidence="9 11" id="KW-0106">Calcium</keyword>
<proteinExistence type="predicted"/>
<dbReference type="Proteomes" id="UP000814176">
    <property type="component" value="Unassembled WGS sequence"/>
</dbReference>
<keyword evidence="15" id="KW-1185">Reference proteome</keyword>
<comment type="caution">
    <text evidence="14">The sequence shown here is derived from an EMBL/GenBank/DDBJ whole genome shotgun (WGS) entry which is preliminary data.</text>
</comment>
<evidence type="ECO:0000256" key="3">
    <source>
        <dbReference type="ARBA" id="ARBA00004239"/>
    </source>
</evidence>
<evidence type="ECO:0000256" key="6">
    <source>
        <dbReference type="ARBA" id="ARBA00022723"/>
    </source>
</evidence>
<dbReference type="Gene3D" id="3.40.50.200">
    <property type="entry name" value="Peptidase S8/S53 domain"/>
    <property type="match status" value="1"/>
</dbReference>
<comment type="catalytic activity">
    <reaction evidence="1">
        <text>Release of an N-terminal tripeptide from a polypeptide.</text>
        <dbReference type="EC" id="3.4.14.10"/>
    </reaction>
</comment>
<evidence type="ECO:0000256" key="10">
    <source>
        <dbReference type="ARBA" id="ARBA00023145"/>
    </source>
</evidence>
<evidence type="ECO:0000256" key="4">
    <source>
        <dbReference type="ARBA" id="ARBA00012462"/>
    </source>
</evidence>
<evidence type="ECO:0000256" key="11">
    <source>
        <dbReference type="PROSITE-ProRule" id="PRU01032"/>
    </source>
</evidence>
<feature type="binding site" evidence="11">
    <location>
        <position position="587"/>
    </location>
    <ligand>
        <name>Ca(2+)</name>
        <dbReference type="ChEBI" id="CHEBI:29108"/>
    </ligand>
</feature>
<feature type="binding site" evidence="11">
    <location>
        <position position="605"/>
    </location>
    <ligand>
        <name>Ca(2+)</name>
        <dbReference type="ChEBI" id="CHEBI:29108"/>
    </ligand>
</feature>
<sequence>MLSLRFVFLFAVLSAFAVAAPAEHTHRVKETVLPPRGWTALRPASPAHTIEIRIGLPQPNFAELEDHLYAVSDPSSERYGGHLSKEEVEALVAPHPESVHLVEEWLASHGLLGDALSRSPAGDWVTVRVPVSLAEKMLDTTYHVWTHTASGTSLVRTTSYSLPEHLHAHIDVVQPTTTFSRFTPMRTTYQSFRANAAVPQSDGAKIAVPYASGGQIAASCNGTITPTCLLELYNATGYTPQVPGENKIAVTGYLEQYANYDDYHEFLEELVPYATDSTFSVVYINGKDSRTLRFEFLMVFPGGLNNQTPADAGIEADLDTQYAFSLTYPTPGTFYTTGGSPPFIPDDLEPTDSNEPYMQASESYALVWLEYVLAADDLPQSISTSYGDDEQTVPYSYATRVCSEFAQLGARGVSIMFSSGDGGVGDGDADPATQECYSNDGTNRTIFIPGFPASCPYVTAVGATSEVPEISAWFSGGGFSNYWARPSYQDVAVTKYLGELAPGTYAGLYNASGRAYPDVSAEGVNFTIVWDLETGLVDGTSCSSPTFTAFVSLLNDVRIASGKSALGFLNPLIYALNAGTVTGFNDITVGNNPGCGTEGFNATIGWDPVTGWGSPNFGILKELVLSA</sequence>
<dbReference type="GeneID" id="72008081"/>
<feature type="domain" description="Peptidase S53" evidence="13">
    <location>
        <begin position="223"/>
        <end position="627"/>
    </location>
</feature>
<reference evidence="14 15" key="1">
    <citation type="journal article" date="2021" name="Environ. Microbiol.">
        <title>Gene family expansions and transcriptome signatures uncover fungal adaptations to wood decay.</title>
        <authorList>
            <person name="Hage H."/>
            <person name="Miyauchi S."/>
            <person name="Viragh M."/>
            <person name="Drula E."/>
            <person name="Min B."/>
            <person name="Chaduli D."/>
            <person name="Navarro D."/>
            <person name="Favel A."/>
            <person name="Norest M."/>
            <person name="Lesage-Meessen L."/>
            <person name="Balint B."/>
            <person name="Merenyi Z."/>
            <person name="de Eugenio L."/>
            <person name="Morin E."/>
            <person name="Martinez A.T."/>
            <person name="Baldrian P."/>
            <person name="Stursova M."/>
            <person name="Martinez M.J."/>
            <person name="Novotny C."/>
            <person name="Magnuson J.K."/>
            <person name="Spatafora J.W."/>
            <person name="Maurice S."/>
            <person name="Pangilinan J."/>
            <person name="Andreopoulos W."/>
            <person name="LaButti K."/>
            <person name="Hundley H."/>
            <person name="Na H."/>
            <person name="Kuo A."/>
            <person name="Barry K."/>
            <person name="Lipzen A."/>
            <person name="Henrissat B."/>
            <person name="Riley R."/>
            <person name="Ahrendt S."/>
            <person name="Nagy L.G."/>
            <person name="Grigoriev I.V."/>
            <person name="Martin F."/>
            <person name="Rosso M.N."/>
        </authorList>
    </citation>
    <scope>NUCLEOTIDE SEQUENCE [LARGE SCALE GENOMIC DNA]</scope>
    <source>
        <strain evidence="14 15">CIRM-BRFM 1785</strain>
    </source>
</reference>
<dbReference type="CDD" id="cd11377">
    <property type="entry name" value="Pro-peptidase_S53"/>
    <property type="match status" value="1"/>
</dbReference>
<evidence type="ECO:0000256" key="12">
    <source>
        <dbReference type="SAM" id="SignalP"/>
    </source>
</evidence>
<feature type="binding site" evidence="11">
    <location>
        <position position="586"/>
    </location>
    <ligand>
        <name>Ca(2+)</name>
        <dbReference type="ChEBI" id="CHEBI:29108"/>
    </ligand>
</feature>
<feature type="active site" description="Charge relay system" evidence="11">
    <location>
        <position position="541"/>
    </location>
</feature>
<feature type="active site" description="Charge relay system" evidence="11">
    <location>
        <position position="319"/>
    </location>
</feature>
<organism evidence="14 15">
    <name type="scientific">Rhodofomes roseus</name>
    <dbReference type="NCBI Taxonomy" id="34475"/>
    <lineage>
        <taxon>Eukaryota</taxon>
        <taxon>Fungi</taxon>
        <taxon>Dikarya</taxon>
        <taxon>Basidiomycota</taxon>
        <taxon>Agaricomycotina</taxon>
        <taxon>Agaricomycetes</taxon>
        <taxon>Polyporales</taxon>
        <taxon>Rhodofomes</taxon>
    </lineage>
</organism>
<dbReference type="InterPro" id="IPR036852">
    <property type="entry name" value="Peptidase_S8/S53_dom_sf"/>
</dbReference>
<feature type="active site" description="Charge relay system" evidence="11">
    <location>
        <position position="315"/>
    </location>
</feature>
<dbReference type="PANTHER" id="PTHR14218:SF39">
    <property type="entry name" value="PEPTIDASE S53 DOMAIN-CONTAINING PROTEIN"/>
    <property type="match status" value="1"/>
</dbReference>
<dbReference type="PROSITE" id="PS51695">
    <property type="entry name" value="SEDOLISIN"/>
    <property type="match status" value="1"/>
</dbReference>
<evidence type="ECO:0000256" key="1">
    <source>
        <dbReference type="ARBA" id="ARBA00001910"/>
    </source>
</evidence>
<evidence type="ECO:0000256" key="5">
    <source>
        <dbReference type="ARBA" id="ARBA00022670"/>
    </source>
</evidence>
<accession>A0ABQ8KIR9</accession>
<dbReference type="EC" id="3.4.14.10" evidence="4"/>
<dbReference type="SUPFAM" id="SSF52743">
    <property type="entry name" value="Subtilisin-like"/>
    <property type="match status" value="1"/>
</dbReference>
<dbReference type="SMART" id="SM00944">
    <property type="entry name" value="Pro-kuma_activ"/>
    <property type="match status" value="1"/>
</dbReference>
<evidence type="ECO:0000313" key="15">
    <source>
        <dbReference type="Proteomes" id="UP000814176"/>
    </source>
</evidence>
<dbReference type="RefSeq" id="XP_047779768.1">
    <property type="nucleotide sequence ID" value="XM_047927349.1"/>
</dbReference>
<evidence type="ECO:0000256" key="9">
    <source>
        <dbReference type="ARBA" id="ARBA00022837"/>
    </source>
</evidence>
<protein>
    <recommendedName>
        <fullName evidence="4">tripeptidyl-peptidase II</fullName>
        <ecNumber evidence="4">3.4.14.10</ecNumber>
    </recommendedName>
</protein>
<feature type="binding site" evidence="11">
    <location>
        <position position="607"/>
    </location>
    <ligand>
        <name>Ca(2+)</name>
        <dbReference type="ChEBI" id="CHEBI:29108"/>
    </ligand>
</feature>
<dbReference type="InterPro" id="IPR000209">
    <property type="entry name" value="Peptidase_S8/S53_dom"/>
</dbReference>
<comment type="function">
    <text evidence="2">Secreted tripeptidyl-peptidase which degrades proteins at acidic pHs and is involved in virulence.</text>
</comment>
<dbReference type="EMBL" id="JADCUA010000008">
    <property type="protein sequence ID" value="KAH9837730.1"/>
    <property type="molecule type" value="Genomic_DNA"/>
</dbReference>
<feature type="chain" id="PRO_5046851594" description="tripeptidyl-peptidase II" evidence="12">
    <location>
        <begin position="20"/>
        <end position="627"/>
    </location>
</feature>
<dbReference type="Pfam" id="PF09286">
    <property type="entry name" value="Pro-kuma_activ"/>
    <property type="match status" value="1"/>
</dbReference>
<evidence type="ECO:0000256" key="7">
    <source>
        <dbReference type="ARBA" id="ARBA00022801"/>
    </source>
</evidence>
<comment type="cofactor">
    <cofactor evidence="11">
        <name>Ca(2+)</name>
        <dbReference type="ChEBI" id="CHEBI:29108"/>
    </cofactor>
    <text evidence="11">Binds 1 Ca(2+) ion per subunit.</text>
</comment>
<comment type="subcellular location">
    <subcellularLocation>
        <location evidence="3">Secreted</location>
        <location evidence="3">Extracellular space</location>
    </subcellularLocation>
</comment>
<keyword evidence="5 11" id="KW-0645">Protease</keyword>
<gene>
    <name evidence="14" type="ORF">C8Q71DRAFT_856923</name>
</gene>
<evidence type="ECO:0000259" key="13">
    <source>
        <dbReference type="PROSITE" id="PS51695"/>
    </source>
</evidence>
<dbReference type="Pfam" id="PF00082">
    <property type="entry name" value="Peptidase_S8"/>
    <property type="match status" value="1"/>
</dbReference>
<keyword evidence="8 11" id="KW-0720">Serine protease</keyword>
<dbReference type="InterPro" id="IPR015366">
    <property type="entry name" value="S53_propep"/>
</dbReference>
<keyword evidence="6 11" id="KW-0479">Metal-binding</keyword>
<dbReference type="InterPro" id="IPR030400">
    <property type="entry name" value="Sedolisin_dom"/>
</dbReference>
<dbReference type="PANTHER" id="PTHR14218">
    <property type="entry name" value="PROTEASE S8 TRIPEPTIDYL PEPTIDASE I CLN2"/>
    <property type="match status" value="1"/>
</dbReference>
<keyword evidence="10" id="KW-0865">Zymogen</keyword>
<evidence type="ECO:0000256" key="2">
    <source>
        <dbReference type="ARBA" id="ARBA00002451"/>
    </source>
</evidence>
<dbReference type="SUPFAM" id="SSF54897">
    <property type="entry name" value="Protease propeptides/inhibitors"/>
    <property type="match status" value="1"/>
</dbReference>
<dbReference type="InterPro" id="IPR050819">
    <property type="entry name" value="Tripeptidyl-peptidase_I"/>
</dbReference>
<evidence type="ECO:0000256" key="8">
    <source>
        <dbReference type="ARBA" id="ARBA00022825"/>
    </source>
</evidence>
<feature type="signal peptide" evidence="12">
    <location>
        <begin position="1"/>
        <end position="19"/>
    </location>
</feature>
<keyword evidence="7 11" id="KW-0378">Hydrolase</keyword>
<name>A0ABQ8KIR9_9APHY</name>
<dbReference type="CDD" id="cd04056">
    <property type="entry name" value="Peptidases_S53"/>
    <property type="match status" value="1"/>
</dbReference>